<organism evidence="2 3">
    <name type="scientific">Bradyrhizobium sediminis</name>
    <dbReference type="NCBI Taxonomy" id="2840469"/>
    <lineage>
        <taxon>Bacteria</taxon>
        <taxon>Pseudomonadati</taxon>
        <taxon>Pseudomonadota</taxon>
        <taxon>Alphaproteobacteria</taxon>
        <taxon>Hyphomicrobiales</taxon>
        <taxon>Nitrobacteraceae</taxon>
        <taxon>Bradyrhizobium</taxon>
    </lineage>
</organism>
<proteinExistence type="predicted"/>
<evidence type="ECO:0000256" key="1">
    <source>
        <dbReference type="SAM" id="Phobius"/>
    </source>
</evidence>
<dbReference type="EMBL" id="CP076135">
    <property type="protein sequence ID" value="QWG17514.1"/>
    <property type="molecule type" value="Genomic_DNA"/>
</dbReference>
<dbReference type="AlphaFoldDB" id="A0A975NN50"/>
<evidence type="ECO:0000313" key="3">
    <source>
        <dbReference type="Proteomes" id="UP000680805"/>
    </source>
</evidence>
<dbReference type="KEGG" id="bsei:KMZ68_21505"/>
<reference evidence="2" key="1">
    <citation type="submission" date="2021-06" db="EMBL/GenBank/DDBJ databases">
        <title>Bradyrhizobium sp. S2-11-2 Genome sequencing.</title>
        <authorList>
            <person name="Jin L."/>
        </authorList>
    </citation>
    <scope>NUCLEOTIDE SEQUENCE</scope>
    <source>
        <strain evidence="2">S2-11-2</strain>
    </source>
</reference>
<keyword evidence="1" id="KW-0812">Transmembrane</keyword>
<gene>
    <name evidence="2" type="ORF">KMZ68_21505</name>
</gene>
<name>A0A975NN50_9BRAD</name>
<keyword evidence="1" id="KW-1133">Transmembrane helix</keyword>
<sequence>MIRSFGALGFHGRPAPVASSRLTHAVAASLAVGALSLCLIVTLTVFSIKVSMAMPIPA</sequence>
<dbReference type="Proteomes" id="UP000680805">
    <property type="component" value="Chromosome"/>
</dbReference>
<accession>A0A975NN50</accession>
<dbReference type="RefSeq" id="WP_215613162.1">
    <property type="nucleotide sequence ID" value="NZ_CP076135.1"/>
</dbReference>
<keyword evidence="1" id="KW-0472">Membrane</keyword>
<evidence type="ECO:0000313" key="2">
    <source>
        <dbReference type="EMBL" id="QWG17514.1"/>
    </source>
</evidence>
<protein>
    <submittedName>
        <fullName evidence="2">Uncharacterized protein</fullName>
    </submittedName>
</protein>
<feature type="transmembrane region" description="Helical" evidence="1">
    <location>
        <begin position="25"/>
        <end position="46"/>
    </location>
</feature>